<sequence>MAGLAVQPLLLSRAVDDGLAPRDTAALLGWAGVLLGVGVLTAAAATARHRTLSRLRMETRYAVVQVVVQQVHRLGSGLSRRVAAGEVTTIGLADVADVALAMTVTGPGLASVAGYAVVAVLLFSVSPLLAVVSLVGVPVLAVLLGPLLGRLQVVQSGYRQAQSELTARLVDVVDGLRVLNAFGGKQAHGARYHAASARLREEGHRVGAVTSWVDALAVGLPAVFLGAVTWLAARMAAAGTISAGELVAVYGYAAVLSVPVYFLVEGSQQLARAVVAGRRIARFLDQEPVLSPGGGAAVPAAPAALVDPASGVRVEPGRLTALVARVPAESAAVLERLGRFVDSDARWGDVRLDDVPLDGLRRQVLLADGDAELFAGTLREVLRGRTDAADGALTRALHAAAAEDVVRGLPGGLDAPVQSHGRSLSGGQRQRVRLARALVADPAVLLAVEPTSALDAHTEAAVAGGLRAARAGRTTMLTSTSPLVLDRVDTVHVLREGRVVATGSHRELLAADGWYRSIVARDDPAGTP</sequence>
<feature type="transmembrane region" description="Helical" evidence="5">
    <location>
        <begin position="98"/>
        <end position="122"/>
    </location>
</feature>
<keyword evidence="2 5" id="KW-0812">Transmembrane</keyword>
<comment type="caution">
    <text evidence="8">The sequence shown here is derived from an EMBL/GenBank/DDBJ whole genome shotgun (WGS) entry which is preliminary data.</text>
</comment>
<reference evidence="8 9" key="1">
    <citation type="submission" date="2020-02" db="EMBL/GenBank/DDBJ databases">
        <title>The whole genome sequence of CPCC 205119.</title>
        <authorList>
            <person name="Jiang Z."/>
        </authorList>
    </citation>
    <scope>NUCLEOTIDE SEQUENCE [LARGE SCALE GENOMIC DNA]</scope>
    <source>
        <strain evidence="8 9">CPCC 205119</strain>
    </source>
</reference>
<dbReference type="GO" id="GO:0015421">
    <property type="term" value="F:ABC-type oligopeptide transporter activity"/>
    <property type="evidence" value="ECO:0007669"/>
    <property type="project" value="TreeGrafter"/>
</dbReference>
<keyword evidence="8" id="KW-0547">Nucleotide-binding</keyword>
<comment type="subcellular location">
    <subcellularLocation>
        <location evidence="1">Cell membrane</location>
        <topology evidence="1">Multi-pass membrane protein</topology>
    </subcellularLocation>
</comment>
<dbReference type="Gene3D" id="1.20.1560.10">
    <property type="entry name" value="ABC transporter type 1, transmembrane domain"/>
    <property type="match status" value="1"/>
</dbReference>
<dbReference type="GO" id="GO:0005886">
    <property type="term" value="C:plasma membrane"/>
    <property type="evidence" value="ECO:0007669"/>
    <property type="project" value="UniProtKB-SubCell"/>
</dbReference>
<evidence type="ECO:0000256" key="5">
    <source>
        <dbReference type="SAM" id="Phobius"/>
    </source>
</evidence>
<organism evidence="8 9">
    <name type="scientific">Goekera deserti</name>
    <dbReference type="NCBI Taxonomy" id="2497753"/>
    <lineage>
        <taxon>Bacteria</taxon>
        <taxon>Bacillati</taxon>
        <taxon>Actinomycetota</taxon>
        <taxon>Actinomycetes</taxon>
        <taxon>Geodermatophilales</taxon>
        <taxon>Geodermatophilaceae</taxon>
        <taxon>Goekera</taxon>
    </lineage>
</organism>
<dbReference type="SUPFAM" id="SSF90123">
    <property type="entry name" value="ABC transporter transmembrane region"/>
    <property type="match status" value="1"/>
</dbReference>
<feature type="transmembrane region" description="Helical" evidence="5">
    <location>
        <begin position="128"/>
        <end position="149"/>
    </location>
</feature>
<keyword evidence="4 5" id="KW-0472">Membrane</keyword>
<dbReference type="GO" id="GO:0016887">
    <property type="term" value="F:ATP hydrolysis activity"/>
    <property type="evidence" value="ECO:0007669"/>
    <property type="project" value="InterPro"/>
</dbReference>
<evidence type="ECO:0000256" key="2">
    <source>
        <dbReference type="ARBA" id="ARBA00022692"/>
    </source>
</evidence>
<dbReference type="PANTHER" id="PTHR43394">
    <property type="entry name" value="ATP-DEPENDENT PERMEASE MDL1, MITOCHONDRIAL"/>
    <property type="match status" value="1"/>
</dbReference>
<dbReference type="AlphaFoldDB" id="A0A7K3WIP8"/>
<dbReference type="Pfam" id="PF00005">
    <property type="entry name" value="ABC_tran"/>
    <property type="match status" value="1"/>
</dbReference>
<feature type="transmembrane region" description="Helical" evidence="5">
    <location>
        <begin position="206"/>
        <end position="233"/>
    </location>
</feature>
<feature type="transmembrane region" description="Helical" evidence="5">
    <location>
        <begin position="245"/>
        <end position="264"/>
    </location>
</feature>
<dbReference type="InterPro" id="IPR027417">
    <property type="entry name" value="P-loop_NTPase"/>
</dbReference>
<dbReference type="PANTHER" id="PTHR43394:SF1">
    <property type="entry name" value="ATP-BINDING CASSETTE SUB-FAMILY B MEMBER 10, MITOCHONDRIAL"/>
    <property type="match status" value="1"/>
</dbReference>
<dbReference type="EMBL" id="JAAGWK010000034">
    <property type="protein sequence ID" value="NEL56385.1"/>
    <property type="molecule type" value="Genomic_DNA"/>
</dbReference>
<proteinExistence type="predicted"/>
<feature type="transmembrane region" description="Helical" evidence="5">
    <location>
        <begin position="24"/>
        <end position="47"/>
    </location>
</feature>
<evidence type="ECO:0000313" key="9">
    <source>
        <dbReference type="Proteomes" id="UP000470470"/>
    </source>
</evidence>
<dbReference type="InterPro" id="IPR017871">
    <property type="entry name" value="ABC_transporter-like_CS"/>
</dbReference>
<keyword evidence="9" id="KW-1185">Reference proteome</keyword>
<dbReference type="InterPro" id="IPR011527">
    <property type="entry name" value="ABC1_TM_dom"/>
</dbReference>
<dbReference type="InterPro" id="IPR036640">
    <property type="entry name" value="ABC1_TM_sf"/>
</dbReference>
<dbReference type="Proteomes" id="UP000470470">
    <property type="component" value="Unassembled WGS sequence"/>
</dbReference>
<dbReference type="GO" id="GO:0005524">
    <property type="term" value="F:ATP binding"/>
    <property type="evidence" value="ECO:0007669"/>
    <property type="project" value="UniProtKB-KW"/>
</dbReference>
<dbReference type="PROSITE" id="PS50929">
    <property type="entry name" value="ABC_TM1F"/>
    <property type="match status" value="1"/>
</dbReference>
<dbReference type="Gene3D" id="3.40.50.300">
    <property type="entry name" value="P-loop containing nucleotide triphosphate hydrolases"/>
    <property type="match status" value="1"/>
</dbReference>
<protein>
    <submittedName>
        <fullName evidence="8">ABC transporter ATP-binding protein</fullName>
    </submittedName>
</protein>
<keyword evidence="3 5" id="KW-1133">Transmembrane helix</keyword>
<evidence type="ECO:0000256" key="3">
    <source>
        <dbReference type="ARBA" id="ARBA00022989"/>
    </source>
</evidence>
<dbReference type="SUPFAM" id="SSF52540">
    <property type="entry name" value="P-loop containing nucleoside triphosphate hydrolases"/>
    <property type="match status" value="1"/>
</dbReference>
<dbReference type="Pfam" id="PF00664">
    <property type="entry name" value="ABC_membrane"/>
    <property type="match status" value="1"/>
</dbReference>
<dbReference type="InterPro" id="IPR039421">
    <property type="entry name" value="Type_1_exporter"/>
</dbReference>
<dbReference type="CDD" id="cd07346">
    <property type="entry name" value="ABC_6TM_exporters"/>
    <property type="match status" value="1"/>
</dbReference>
<keyword evidence="8" id="KW-0067">ATP-binding</keyword>
<evidence type="ECO:0000259" key="6">
    <source>
        <dbReference type="PROSITE" id="PS50893"/>
    </source>
</evidence>
<dbReference type="PROSITE" id="PS50893">
    <property type="entry name" value="ABC_TRANSPORTER_2"/>
    <property type="match status" value="1"/>
</dbReference>
<gene>
    <name evidence="8" type="ORF">G1H19_20660</name>
</gene>
<accession>A0A7K3WIP8</accession>
<feature type="domain" description="ABC transmembrane type-1" evidence="7">
    <location>
        <begin position="1"/>
        <end position="272"/>
    </location>
</feature>
<name>A0A7K3WIP8_9ACTN</name>
<dbReference type="InterPro" id="IPR003439">
    <property type="entry name" value="ABC_transporter-like_ATP-bd"/>
</dbReference>
<dbReference type="PROSITE" id="PS00211">
    <property type="entry name" value="ABC_TRANSPORTER_1"/>
    <property type="match status" value="1"/>
</dbReference>
<feature type="domain" description="ABC transporter" evidence="6">
    <location>
        <begin position="284"/>
        <end position="521"/>
    </location>
</feature>
<evidence type="ECO:0000313" key="8">
    <source>
        <dbReference type="EMBL" id="NEL56385.1"/>
    </source>
</evidence>
<evidence type="ECO:0000259" key="7">
    <source>
        <dbReference type="PROSITE" id="PS50929"/>
    </source>
</evidence>
<evidence type="ECO:0000256" key="1">
    <source>
        <dbReference type="ARBA" id="ARBA00004651"/>
    </source>
</evidence>
<evidence type="ECO:0000256" key="4">
    <source>
        <dbReference type="ARBA" id="ARBA00023136"/>
    </source>
</evidence>